<gene>
    <name evidence="1" type="ORF">DI569_15090</name>
</gene>
<sequence>MTDRNVETDWREFVCANLESHVVAGRAIGNGGKGAYYTLANGRVFRLSAEDCRLAGPPDWGLDIPS</sequence>
<evidence type="ECO:0000313" key="2">
    <source>
        <dbReference type="Proteomes" id="UP000248597"/>
    </source>
</evidence>
<name>A0A2W5MKZ6_SPHMC</name>
<organism evidence="1 2">
    <name type="scientific">Sphingopyxis macrogoltabida</name>
    <name type="common">Sphingomonas macrogoltabidus</name>
    <dbReference type="NCBI Taxonomy" id="33050"/>
    <lineage>
        <taxon>Bacteria</taxon>
        <taxon>Pseudomonadati</taxon>
        <taxon>Pseudomonadota</taxon>
        <taxon>Alphaproteobacteria</taxon>
        <taxon>Sphingomonadales</taxon>
        <taxon>Sphingomonadaceae</taxon>
        <taxon>Sphingopyxis</taxon>
    </lineage>
</organism>
<proteinExistence type="predicted"/>
<reference evidence="1 2" key="1">
    <citation type="submission" date="2017-08" db="EMBL/GenBank/DDBJ databases">
        <title>Infants hospitalized years apart are colonized by the same room-sourced microbial strains.</title>
        <authorList>
            <person name="Brooks B."/>
            <person name="Olm M.R."/>
            <person name="Firek B.A."/>
            <person name="Baker R."/>
            <person name="Thomas B.C."/>
            <person name="Morowitz M.J."/>
            <person name="Banfield J.F."/>
        </authorList>
    </citation>
    <scope>NUCLEOTIDE SEQUENCE [LARGE SCALE GENOMIC DNA]</scope>
    <source>
        <strain evidence="1">S2_005_003_R2_47</strain>
    </source>
</reference>
<dbReference type="EMBL" id="QFPJ01000054">
    <property type="protein sequence ID" value="PZQ20577.1"/>
    <property type="molecule type" value="Genomic_DNA"/>
</dbReference>
<dbReference type="AlphaFoldDB" id="A0A2W5MKZ6"/>
<evidence type="ECO:0000313" key="1">
    <source>
        <dbReference type="EMBL" id="PZQ20577.1"/>
    </source>
</evidence>
<protein>
    <submittedName>
        <fullName evidence="1">Uncharacterized protein</fullName>
    </submittedName>
</protein>
<accession>A0A2W5MKZ6</accession>
<dbReference type="Proteomes" id="UP000248597">
    <property type="component" value="Unassembled WGS sequence"/>
</dbReference>
<comment type="caution">
    <text evidence="1">The sequence shown here is derived from an EMBL/GenBank/DDBJ whole genome shotgun (WGS) entry which is preliminary data.</text>
</comment>